<dbReference type="Gene3D" id="2.30.30.40">
    <property type="entry name" value="SH3 Domains"/>
    <property type="match status" value="1"/>
</dbReference>
<dbReference type="EMBL" id="AAOE01000006">
    <property type="protein sequence ID" value="EAR10095.1"/>
    <property type="molecule type" value="Genomic_DNA"/>
</dbReference>
<protein>
    <submittedName>
        <fullName evidence="2">Purine-binding chemotaxis protein CheW</fullName>
    </submittedName>
</protein>
<evidence type="ECO:0000313" key="3">
    <source>
        <dbReference type="Proteomes" id="UP000005953"/>
    </source>
</evidence>
<dbReference type="Gene3D" id="2.40.50.180">
    <property type="entry name" value="CheA-289, Domain 4"/>
    <property type="match status" value="1"/>
</dbReference>
<dbReference type="HOGENOM" id="CLU_048995_1_1_6"/>
<dbReference type="SUPFAM" id="SSF50341">
    <property type="entry name" value="CheW-like"/>
    <property type="match status" value="1"/>
</dbReference>
<comment type="caution">
    <text evidence="2">The sequence shown here is derived from an EMBL/GenBank/DDBJ whole genome shotgun (WGS) entry which is preliminary data.</text>
</comment>
<gene>
    <name evidence="2" type="ORF">MED297_08401</name>
</gene>
<dbReference type="Proteomes" id="UP000005953">
    <property type="component" value="Unassembled WGS sequence"/>
</dbReference>
<evidence type="ECO:0000313" key="2">
    <source>
        <dbReference type="EMBL" id="EAR10095.1"/>
    </source>
</evidence>
<keyword evidence="3" id="KW-1185">Reference proteome</keyword>
<evidence type="ECO:0000259" key="1">
    <source>
        <dbReference type="PROSITE" id="PS50851"/>
    </source>
</evidence>
<reference evidence="2 3" key="1">
    <citation type="submission" date="2006-02" db="EMBL/GenBank/DDBJ databases">
        <authorList>
            <person name="Pinhassi J."/>
            <person name="Pedros-Alio C."/>
            <person name="Ferriera S."/>
            <person name="Johnson J."/>
            <person name="Kravitz S."/>
            <person name="Halpern A."/>
            <person name="Remington K."/>
            <person name="Beeson K."/>
            <person name="Tran B."/>
            <person name="Rogers Y.-H."/>
            <person name="Friedman R."/>
            <person name="Venter J.C."/>
        </authorList>
    </citation>
    <scope>NUCLEOTIDE SEQUENCE [LARGE SCALE GENOMIC DNA]</scope>
    <source>
        <strain evidence="2 3">MED297</strain>
    </source>
</reference>
<dbReference type="PANTHER" id="PTHR22617">
    <property type="entry name" value="CHEMOTAXIS SENSOR HISTIDINE KINASE-RELATED"/>
    <property type="match status" value="1"/>
</dbReference>
<dbReference type="SMART" id="SM00260">
    <property type="entry name" value="CheW"/>
    <property type="match status" value="1"/>
</dbReference>
<dbReference type="InterPro" id="IPR002545">
    <property type="entry name" value="CheW-lke_dom"/>
</dbReference>
<accession>A4BD13</accession>
<dbReference type="STRING" id="314283.MED297_08401"/>
<dbReference type="Pfam" id="PF01584">
    <property type="entry name" value="CheW"/>
    <property type="match status" value="1"/>
</dbReference>
<dbReference type="PANTHER" id="PTHR22617:SF41">
    <property type="entry name" value="CHEMOTAXIS SIGNAL TRANSDUCTION SYSTEM ADAPTOR PROTEIN CHEW"/>
    <property type="match status" value="1"/>
</dbReference>
<organism evidence="2 3">
    <name type="scientific">Reinekea blandensis MED297</name>
    <dbReference type="NCBI Taxonomy" id="314283"/>
    <lineage>
        <taxon>Bacteria</taxon>
        <taxon>Pseudomonadati</taxon>
        <taxon>Pseudomonadota</taxon>
        <taxon>Gammaproteobacteria</taxon>
        <taxon>Oceanospirillales</taxon>
        <taxon>Saccharospirillaceae</taxon>
        <taxon>Reinekea</taxon>
    </lineage>
</organism>
<dbReference type="AlphaFoldDB" id="A4BD13"/>
<dbReference type="InterPro" id="IPR036061">
    <property type="entry name" value="CheW-like_dom_sf"/>
</dbReference>
<dbReference type="RefSeq" id="WP_008045804.1">
    <property type="nucleotide sequence ID" value="NZ_CH724152.1"/>
</dbReference>
<dbReference type="OrthoDB" id="9790406at2"/>
<sequence>MNVSSKDAGHLSDTADVSQYLTFQAGQETLAIAILDVKEIIEIEAITRVPMMPDFICGIINLRGQVVPVIDLARRLGRDASVTTKKSCIVLVEVHHQGSSQFIGMMVDEVNEILEIDEQHTQPPPEFGTDIRTDFIQAMGRVDERFIILLDVNHVLSVSDISALSQVVKQAKAESLTTQDSDSGDASDAS</sequence>
<dbReference type="GO" id="GO:0005829">
    <property type="term" value="C:cytosol"/>
    <property type="evidence" value="ECO:0007669"/>
    <property type="project" value="TreeGrafter"/>
</dbReference>
<feature type="domain" description="CheW-like" evidence="1">
    <location>
        <begin position="17"/>
        <end position="161"/>
    </location>
</feature>
<dbReference type="GO" id="GO:0007165">
    <property type="term" value="P:signal transduction"/>
    <property type="evidence" value="ECO:0007669"/>
    <property type="project" value="InterPro"/>
</dbReference>
<dbReference type="PROSITE" id="PS50851">
    <property type="entry name" value="CHEW"/>
    <property type="match status" value="1"/>
</dbReference>
<dbReference type="InterPro" id="IPR039315">
    <property type="entry name" value="CheW"/>
</dbReference>
<name>A4BD13_9GAMM</name>
<proteinExistence type="predicted"/>
<dbReference type="GO" id="GO:0006935">
    <property type="term" value="P:chemotaxis"/>
    <property type="evidence" value="ECO:0007669"/>
    <property type="project" value="InterPro"/>
</dbReference>